<dbReference type="STRING" id="4097.A0A1S4AF73"/>
<evidence type="ECO:0000256" key="8">
    <source>
        <dbReference type="ARBA" id="ARBA00022737"/>
    </source>
</evidence>
<gene>
    <name evidence="16" type="primary">LOC107797003</name>
</gene>
<dbReference type="UniPathway" id="UPA00143"/>
<dbReference type="Gene3D" id="1.20.120.1750">
    <property type="match status" value="1"/>
</dbReference>
<dbReference type="FunFam" id="3.30.40.10:FF:000230">
    <property type="entry name" value="RBR-type E3 ubiquitin transferase"/>
    <property type="match status" value="1"/>
</dbReference>
<dbReference type="InterPro" id="IPR002867">
    <property type="entry name" value="IBR_dom"/>
</dbReference>
<evidence type="ECO:0000256" key="7">
    <source>
        <dbReference type="ARBA" id="ARBA00022723"/>
    </source>
</evidence>
<dbReference type="SMART" id="SM00647">
    <property type="entry name" value="IBR"/>
    <property type="match status" value="2"/>
</dbReference>
<dbReference type="PANTHER" id="PTHR11685">
    <property type="entry name" value="RBR FAMILY RING FINGER AND IBR DOMAIN-CONTAINING"/>
    <property type="match status" value="1"/>
</dbReference>
<evidence type="ECO:0000256" key="5">
    <source>
        <dbReference type="ARBA" id="ARBA00012251"/>
    </source>
</evidence>
<dbReference type="GO" id="GO:0006511">
    <property type="term" value="P:ubiquitin-dependent protein catabolic process"/>
    <property type="evidence" value="ECO:0000318"/>
    <property type="project" value="GO_Central"/>
</dbReference>
<dbReference type="InterPro" id="IPR018957">
    <property type="entry name" value="Znf_C3HC4_RING-type"/>
</dbReference>
<keyword evidence="10" id="KW-0833">Ubl conjugation pathway</keyword>
<dbReference type="InterPro" id="IPR013083">
    <property type="entry name" value="Znf_RING/FYVE/PHD"/>
</dbReference>
<keyword evidence="8" id="KW-0677">Repeat</keyword>
<evidence type="ECO:0000313" key="15">
    <source>
        <dbReference type="Proteomes" id="UP000790787"/>
    </source>
</evidence>
<dbReference type="GO" id="GO:0008270">
    <property type="term" value="F:zinc ion binding"/>
    <property type="evidence" value="ECO:0007669"/>
    <property type="project" value="UniProtKB-KW"/>
</dbReference>
<evidence type="ECO:0000256" key="4">
    <source>
        <dbReference type="ARBA" id="ARBA00005884"/>
    </source>
</evidence>
<dbReference type="AlphaFoldDB" id="A0A1S4AF73"/>
<organism evidence="15 16">
    <name type="scientific">Nicotiana tabacum</name>
    <name type="common">Common tobacco</name>
    <dbReference type="NCBI Taxonomy" id="4097"/>
    <lineage>
        <taxon>Eukaryota</taxon>
        <taxon>Viridiplantae</taxon>
        <taxon>Streptophyta</taxon>
        <taxon>Embryophyta</taxon>
        <taxon>Tracheophyta</taxon>
        <taxon>Spermatophyta</taxon>
        <taxon>Magnoliopsida</taxon>
        <taxon>eudicotyledons</taxon>
        <taxon>Gunneridae</taxon>
        <taxon>Pentapetalae</taxon>
        <taxon>asterids</taxon>
        <taxon>lamiids</taxon>
        <taxon>Solanales</taxon>
        <taxon>Solanaceae</taxon>
        <taxon>Nicotianoideae</taxon>
        <taxon>Nicotianeae</taxon>
        <taxon>Nicotiana</taxon>
    </lineage>
</organism>
<dbReference type="CDD" id="cd22584">
    <property type="entry name" value="Rcat_RBR_unk"/>
    <property type="match status" value="1"/>
</dbReference>
<keyword evidence="6" id="KW-0808">Transferase</keyword>
<dbReference type="KEGG" id="nta:107797003"/>
<dbReference type="PROSITE" id="PS00518">
    <property type="entry name" value="ZF_RING_1"/>
    <property type="match status" value="1"/>
</dbReference>
<dbReference type="Pfam" id="PF00097">
    <property type="entry name" value="zf-C3HC4"/>
    <property type="match status" value="1"/>
</dbReference>
<dbReference type="GO" id="GO:0016567">
    <property type="term" value="P:protein ubiquitination"/>
    <property type="evidence" value="ECO:0007669"/>
    <property type="project" value="UniProtKB-UniPathway"/>
</dbReference>
<keyword evidence="15" id="KW-1185">Reference proteome</keyword>
<evidence type="ECO:0000256" key="2">
    <source>
        <dbReference type="ARBA" id="ARBA00001947"/>
    </source>
</evidence>
<feature type="domain" description="RING-type" evidence="13">
    <location>
        <begin position="80"/>
        <end position="125"/>
    </location>
</feature>
<reference evidence="15" key="1">
    <citation type="journal article" date="2014" name="Nat. Commun.">
        <title>The tobacco genome sequence and its comparison with those of tomato and potato.</title>
        <authorList>
            <person name="Sierro N."/>
            <person name="Battey J.N."/>
            <person name="Ouadi S."/>
            <person name="Bakaher N."/>
            <person name="Bovet L."/>
            <person name="Willig A."/>
            <person name="Goepfert S."/>
            <person name="Peitsch M.C."/>
            <person name="Ivanov N.V."/>
        </authorList>
    </citation>
    <scope>NUCLEOTIDE SEQUENCE [LARGE SCALE GENOMIC DNA]</scope>
</reference>
<dbReference type="Proteomes" id="UP000790787">
    <property type="component" value="Chromosome 22"/>
</dbReference>
<sequence length="278" mass="31746">MAKESALDLSCDDFYLSLLFDEIEDEENFSISDEKYAEELQFQEVLMASTSIQNSTSSPALSLREAEESDEEGESSLSFCEICAERKESDEMFTIETCSHIFCTDCISKHVATKIQENIHAVTCPGVACRGILDFETCSSTMPKEVLSRWDEVLCESLILASQKFYCPYKDCSAMLVNDSDEIIRESECPSCWRLFCAQCNVPWHSGVECEEFQRLNADERDREDLMVRELAKAKHWGRCPHCKFFVEKTEGCLHMTCRCGSQFCYKCGVTWTIHHAC</sequence>
<dbReference type="Gene3D" id="3.30.40.10">
    <property type="entry name" value="Zinc/RING finger domain, C3HC4 (zinc finger)"/>
    <property type="match status" value="1"/>
</dbReference>
<keyword evidence="9 12" id="KW-0863">Zinc-finger</keyword>
<dbReference type="SUPFAM" id="SSF57850">
    <property type="entry name" value="RING/U-box"/>
    <property type="match status" value="3"/>
</dbReference>
<reference evidence="16" key="2">
    <citation type="submission" date="2025-08" db="UniProtKB">
        <authorList>
            <consortium name="RefSeq"/>
        </authorList>
    </citation>
    <scope>IDENTIFICATION</scope>
    <source>
        <tissue evidence="16">Leaf</tissue>
    </source>
</reference>
<evidence type="ECO:0000256" key="11">
    <source>
        <dbReference type="ARBA" id="ARBA00022833"/>
    </source>
</evidence>
<dbReference type="GO" id="GO:0061630">
    <property type="term" value="F:ubiquitin protein ligase activity"/>
    <property type="evidence" value="ECO:0000318"/>
    <property type="project" value="GO_Central"/>
</dbReference>
<evidence type="ECO:0000256" key="6">
    <source>
        <dbReference type="ARBA" id="ARBA00022679"/>
    </source>
</evidence>
<evidence type="ECO:0000256" key="3">
    <source>
        <dbReference type="ARBA" id="ARBA00003976"/>
    </source>
</evidence>
<dbReference type="InterPro" id="IPR017907">
    <property type="entry name" value="Znf_RING_CS"/>
</dbReference>
<evidence type="ECO:0000256" key="1">
    <source>
        <dbReference type="ARBA" id="ARBA00001798"/>
    </source>
</evidence>
<dbReference type="GeneID" id="107797003"/>
<dbReference type="EC" id="2.3.2.31" evidence="5"/>
<comment type="cofactor">
    <cofactor evidence="2">
        <name>Zn(2+)</name>
        <dbReference type="ChEBI" id="CHEBI:29105"/>
    </cofactor>
</comment>
<dbReference type="InterPro" id="IPR031127">
    <property type="entry name" value="E3_UB_ligase_RBR"/>
</dbReference>
<accession>A0A1S4AF73</accession>
<dbReference type="GO" id="GO:0031624">
    <property type="term" value="F:ubiquitin conjugating enzyme binding"/>
    <property type="evidence" value="ECO:0000318"/>
    <property type="project" value="GO_Central"/>
</dbReference>
<dbReference type="CDD" id="cd22582">
    <property type="entry name" value="BRcat_RBR_unk"/>
    <property type="match status" value="1"/>
</dbReference>
<feature type="domain" description="RING-type" evidence="14">
    <location>
        <begin position="76"/>
        <end position="278"/>
    </location>
</feature>
<dbReference type="OrthoDB" id="10009520at2759"/>
<dbReference type="OMA" id="CPDMACR"/>
<evidence type="ECO:0000256" key="9">
    <source>
        <dbReference type="ARBA" id="ARBA00022771"/>
    </source>
</evidence>
<keyword evidence="11" id="KW-0862">Zinc</keyword>
<keyword evidence="7" id="KW-0479">Metal-binding</keyword>
<dbReference type="PaxDb" id="4097-A0A1S4AF73"/>
<dbReference type="Pfam" id="PF01485">
    <property type="entry name" value="IBR"/>
    <property type="match status" value="2"/>
</dbReference>
<dbReference type="RefSeq" id="XP_016475322.1">
    <property type="nucleotide sequence ID" value="XM_016619836.2"/>
</dbReference>
<dbReference type="InterPro" id="IPR001841">
    <property type="entry name" value="Znf_RING"/>
</dbReference>
<dbReference type="RefSeq" id="XP_016475322.1">
    <property type="nucleotide sequence ID" value="XM_016619836.1"/>
</dbReference>
<comment type="similarity">
    <text evidence="4">Belongs to the RBR family. Ariadne subfamily.</text>
</comment>
<dbReference type="InterPro" id="IPR044066">
    <property type="entry name" value="TRIAD_supradom"/>
</dbReference>
<evidence type="ECO:0000259" key="13">
    <source>
        <dbReference type="PROSITE" id="PS50089"/>
    </source>
</evidence>
<dbReference type="PROSITE" id="PS50089">
    <property type="entry name" value="ZF_RING_2"/>
    <property type="match status" value="1"/>
</dbReference>
<dbReference type="PROSITE" id="PS51873">
    <property type="entry name" value="TRIAD"/>
    <property type="match status" value="1"/>
</dbReference>
<comment type="function">
    <text evidence="3">Might act as an E3 ubiquitin-protein ligase, or as part of E3 complex, which accepts ubiquitin from specific E2 ubiquitin-conjugating enzymes and then transfers it to substrates.</text>
</comment>
<evidence type="ECO:0000259" key="14">
    <source>
        <dbReference type="PROSITE" id="PS51873"/>
    </source>
</evidence>
<protein>
    <recommendedName>
        <fullName evidence="5">RBR-type E3 ubiquitin transferase</fullName>
        <ecNumber evidence="5">2.3.2.31</ecNumber>
    </recommendedName>
</protein>
<comment type="catalytic activity">
    <reaction evidence="1">
        <text>[E2 ubiquitin-conjugating enzyme]-S-ubiquitinyl-L-cysteine + [acceptor protein]-L-lysine = [E2 ubiquitin-conjugating enzyme]-L-cysteine + [acceptor protein]-N(6)-ubiquitinyl-L-lysine.</text>
        <dbReference type="EC" id="2.3.2.31"/>
    </reaction>
</comment>
<evidence type="ECO:0000313" key="16">
    <source>
        <dbReference type="RefSeq" id="XP_016475322.1"/>
    </source>
</evidence>
<dbReference type="GO" id="GO:0000151">
    <property type="term" value="C:ubiquitin ligase complex"/>
    <property type="evidence" value="ECO:0000318"/>
    <property type="project" value="GO_Central"/>
</dbReference>
<dbReference type="GO" id="GO:0005737">
    <property type="term" value="C:cytoplasm"/>
    <property type="evidence" value="ECO:0000318"/>
    <property type="project" value="GO_Central"/>
</dbReference>
<evidence type="ECO:0000256" key="12">
    <source>
        <dbReference type="PROSITE-ProRule" id="PRU00175"/>
    </source>
</evidence>
<name>A0A1S4AF73_TOBAC</name>
<evidence type="ECO:0000256" key="10">
    <source>
        <dbReference type="ARBA" id="ARBA00022786"/>
    </source>
</evidence>
<proteinExistence type="inferred from homology"/>